<protein>
    <recommendedName>
        <fullName evidence="2">DUF6545 domain-containing protein</fullName>
    </recommendedName>
</protein>
<feature type="domain" description="DUF6545" evidence="2">
    <location>
        <begin position="254"/>
        <end position="378"/>
    </location>
</feature>
<feature type="transmembrane region" description="Helical" evidence="1">
    <location>
        <begin position="107"/>
        <end position="126"/>
    </location>
</feature>
<feature type="transmembrane region" description="Helical" evidence="1">
    <location>
        <begin position="146"/>
        <end position="168"/>
    </location>
</feature>
<dbReference type="Pfam" id="PF20182">
    <property type="entry name" value="DUF6545"/>
    <property type="match status" value="1"/>
</dbReference>
<dbReference type="AlphaFoldDB" id="A0A7X1J746"/>
<feature type="transmembrane region" description="Helical" evidence="1">
    <location>
        <begin position="223"/>
        <end position="244"/>
    </location>
</feature>
<dbReference type="InterPro" id="IPR046675">
    <property type="entry name" value="DUF6545"/>
</dbReference>
<feature type="transmembrane region" description="Helical" evidence="1">
    <location>
        <begin position="189"/>
        <end position="211"/>
    </location>
</feature>
<keyword evidence="1" id="KW-1133">Transmembrane helix</keyword>
<dbReference type="EMBL" id="JACMSF010000024">
    <property type="protein sequence ID" value="MBC2904367.1"/>
    <property type="molecule type" value="Genomic_DNA"/>
</dbReference>
<feature type="transmembrane region" description="Helical" evidence="1">
    <location>
        <begin position="73"/>
        <end position="95"/>
    </location>
</feature>
<dbReference type="Proteomes" id="UP000584670">
    <property type="component" value="Unassembled WGS sequence"/>
</dbReference>
<gene>
    <name evidence="3" type="ORF">H4N64_22595</name>
</gene>
<dbReference type="RefSeq" id="WP_186284229.1">
    <property type="nucleotide sequence ID" value="NZ_JACMSF010000024.1"/>
</dbReference>
<reference evidence="3 4" key="1">
    <citation type="submission" date="2020-08" db="EMBL/GenBank/DDBJ databases">
        <title>Streptomyces sp. PSKA01 genome sequencing and assembly.</title>
        <authorList>
            <person name="Mandal S."/>
            <person name="Maiti P.K."/>
            <person name="Das P."/>
        </authorList>
    </citation>
    <scope>NUCLEOTIDE SEQUENCE [LARGE SCALE GENOMIC DNA]</scope>
    <source>
        <strain evidence="3 4">PSKA01</strain>
    </source>
</reference>
<proteinExistence type="predicted"/>
<evidence type="ECO:0000313" key="4">
    <source>
        <dbReference type="Proteomes" id="UP000584670"/>
    </source>
</evidence>
<evidence type="ECO:0000313" key="3">
    <source>
        <dbReference type="EMBL" id="MBC2904367.1"/>
    </source>
</evidence>
<keyword evidence="1" id="KW-0472">Membrane</keyword>
<sequence length="400" mass="42245">MLETVLTTVNLMIFAVCLTVGLAKAAAARSDRDTTLRITASVLLCAAVVYLLSAPAAYRIVGTAADSPSLPSLLVNIAILVCVGHAHALTLLWHPRSRTPEALRRSVLLWAPMYAAAIIAMTVLFWAADLSGPARPLSFATSYAHVPAACAMELVYLTALVAGILATVRQCRGPDGVIALPGRPGLEGSLRLFALAVALDLGYVACTGAAVLVASQGNHTWDFLAAVGSSASSTSALVASYGLAKPALMARAAERADHAKLLTLWQTVTPRSGQVPGGTPVTWWNRYALADLLAEILDGTYALRPWMTPAVADTVKDLAEAQPDAVYLDVKSLQDAAVIRHACQLRDRALRLGLPTPKAPSGPGEATPPTLERARQVRIAAHLFHPLVDEALARVPQERT</sequence>
<accession>A0A7X1J746</accession>
<evidence type="ECO:0000256" key="1">
    <source>
        <dbReference type="SAM" id="Phobius"/>
    </source>
</evidence>
<keyword evidence="1" id="KW-0812">Transmembrane</keyword>
<name>A0A7X1J746_9ACTN</name>
<organism evidence="3 4">
    <name type="scientific">Streptomyces cupreus</name>
    <dbReference type="NCBI Taxonomy" id="2759956"/>
    <lineage>
        <taxon>Bacteria</taxon>
        <taxon>Bacillati</taxon>
        <taxon>Actinomycetota</taxon>
        <taxon>Actinomycetes</taxon>
        <taxon>Kitasatosporales</taxon>
        <taxon>Streptomycetaceae</taxon>
        <taxon>Streptomyces</taxon>
    </lineage>
</organism>
<comment type="caution">
    <text evidence="3">The sequence shown here is derived from an EMBL/GenBank/DDBJ whole genome shotgun (WGS) entry which is preliminary data.</text>
</comment>
<evidence type="ECO:0000259" key="2">
    <source>
        <dbReference type="Pfam" id="PF20182"/>
    </source>
</evidence>
<feature type="transmembrane region" description="Helical" evidence="1">
    <location>
        <begin position="38"/>
        <end position="61"/>
    </location>
</feature>
<feature type="transmembrane region" description="Helical" evidence="1">
    <location>
        <begin position="6"/>
        <end position="26"/>
    </location>
</feature>
<keyword evidence="4" id="KW-1185">Reference proteome</keyword>